<comment type="caution">
    <text evidence="1">The sequence shown here is derived from an EMBL/GenBank/DDBJ whole genome shotgun (WGS) entry which is preliminary data.</text>
</comment>
<protein>
    <submittedName>
        <fullName evidence="1">Uncharacterized protein</fullName>
    </submittedName>
</protein>
<gene>
    <name evidence="1" type="ORF">BG006_001814</name>
</gene>
<dbReference type="EMBL" id="JAAAUY010000138">
    <property type="protein sequence ID" value="KAF9334631.1"/>
    <property type="molecule type" value="Genomic_DNA"/>
</dbReference>
<name>A0A9P5SNK1_9FUNG</name>
<evidence type="ECO:0000313" key="2">
    <source>
        <dbReference type="Proteomes" id="UP000696485"/>
    </source>
</evidence>
<dbReference type="AlphaFoldDB" id="A0A9P5SNK1"/>
<evidence type="ECO:0000313" key="1">
    <source>
        <dbReference type="EMBL" id="KAF9334631.1"/>
    </source>
</evidence>
<reference evidence="1" key="1">
    <citation type="journal article" date="2020" name="Fungal Divers.">
        <title>Resolving the Mortierellaceae phylogeny through synthesis of multi-gene phylogenetics and phylogenomics.</title>
        <authorList>
            <person name="Vandepol N."/>
            <person name="Liber J."/>
            <person name="Desiro A."/>
            <person name="Na H."/>
            <person name="Kennedy M."/>
            <person name="Barry K."/>
            <person name="Grigoriev I.V."/>
            <person name="Miller A.N."/>
            <person name="O'Donnell K."/>
            <person name="Stajich J.E."/>
            <person name="Bonito G."/>
        </authorList>
    </citation>
    <scope>NUCLEOTIDE SEQUENCE</scope>
    <source>
        <strain evidence="1">NVP1</strain>
    </source>
</reference>
<sequence>MEQQQFECGDHIECIDVRRDVQGRYYSQLNDIQDAFPGAARFRIEGKGILFLEDESGQRYSPNRIAFYPGKVVEIVLASQISYSSSDSIHSSHHIQHPSPESAKMIISLPTSPDSGLDHALDTNPLSPLITTLLARRHTSYDSTSSTSLTSISRLSTVELAQQIALLQQQLDSHRVVQESQHAEQMAEFTHLIQLHAEAKQRDEEMHRLVQQANDRLVIVQRKVEAILVQNYELHE</sequence>
<proteinExistence type="predicted"/>
<accession>A0A9P5SNK1</accession>
<dbReference type="Proteomes" id="UP000696485">
    <property type="component" value="Unassembled WGS sequence"/>
</dbReference>
<keyword evidence="2" id="KW-1185">Reference proteome</keyword>
<organism evidence="1 2">
    <name type="scientific">Podila minutissima</name>
    <dbReference type="NCBI Taxonomy" id="64525"/>
    <lineage>
        <taxon>Eukaryota</taxon>
        <taxon>Fungi</taxon>
        <taxon>Fungi incertae sedis</taxon>
        <taxon>Mucoromycota</taxon>
        <taxon>Mortierellomycotina</taxon>
        <taxon>Mortierellomycetes</taxon>
        <taxon>Mortierellales</taxon>
        <taxon>Mortierellaceae</taxon>
        <taxon>Podila</taxon>
    </lineage>
</organism>